<proteinExistence type="inferred from homology"/>
<organism evidence="4 5">
    <name type="scientific">Mesobacterium hydrothermale</name>
    <dbReference type="NCBI Taxonomy" id="3111907"/>
    <lineage>
        <taxon>Bacteria</taxon>
        <taxon>Pseudomonadati</taxon>
        <taxon>Pseudomonadota</taxon>
        <taxon>Alphaproteobacteria</taxon>
        <taxon>Rhodobacterales</taxon>
        <taxon>Roseobacteraceae</taxon>
        <taxon>Mesobacterium</taxon>
    </lineage>
</organism>
<accession>A0ABU6HG33</accession>
<evidence type="ECO:0000313" key="4">
    <source>
        <dbReference type="EMBL" id="MEC3860931.1"/>
    </source>
</evidence>
<protein>
    <submittedName>
        <fullName evidence="4">Hsp70 family protein</fullName>
    </submittedName>
</protein>
<dbReference type="PROSITE" id="PS00329">
    <property type="entry name" value="HSP70_2"/>
    <property type="match status" value="1"/>
</dbReference>
<dbReference type="PANTHER" id="PTHR42749:SF1">
    <property type="entry name" value="CELL SHAPE-DETERMINING PROTEIN MREB"/>
    <property type="match status" value="1"/>
</dbReference>
<gene>
    <name evidence="4" type="ORF">VK792_06515</name>
</gene>
<dbReference type="Proteomes" id="UP001348149">
    <property type="component" value="Unassembled WGS sequence"/>
</dbReference>
<dbReference type="Gene3D" id="3.90.640.10">
    <property type="entry name" value="Actin, Chain A, domain 4"/>
    <property type="match status" value="1"/>
</dbReference>
<dbReference type="EMBL" id="JAYLLH010000006">
    <property type="protein sequence ID" value="MEC3860931.1"/>
    <property type="molecule type" value="Genomic_DNA"/>
</dbReference>
<evidence type="ECO:0000313" key="5">
    <source>
        <dbReference type="Proteomes" id="UP001348149"/>
    </source>
</evidence>
<evidence type="ECO:0000256" key="1">
    <source>
        <dbReference type="ARBA" id="ARBA00007381"/>
    </source>
</evidence>
<dbReference type="PANTHER" id="PTHR42749">
    <property type="entry name" value="CELL SHAPE-DETERMINING PROTEIN MREB"/>
    <property type="match status" value="1"/>
</dbReference>
<keyword evidence="5" id="KW-1185">Reference proteome</keyword>
<dbReference type="Gene3D" id="3.30.420.40">
    <property type="match status" value="4"/>
</dbReference>
<evidence type="ECO:0000256" key="3">
    <source>
        <dbReference type="ARBA" id="ARBA00022840"/>
    </source>
</evidence>
<comment type="similarity">
    <text evidence="1">Belongs to the heat shock protein 70 family.</text>
</comment>
<keyword evidence="2" id="KW-0547">Nucleotide-binding</keyword>
<dbReference type="InterPro" id="IPR013126">
    <property type="entry name" value="Hsp_70_fam"/>
</dbReference>
<keyword evidence="3" id="KW-0067">ATP-binding</keyword>
<dbReference type="SUPFAM" id="SSF53067">
    <property type="entry name" value="Actin-like ATPase domain"/>
    <property type="match status" value="2"/>
</dbReference>
<dbReference type="InterPro" id="IPR018181">
    <property type="entry name" value="Heat_shock_70_CS"/>
</dbReference>
<name>A0ABU6HG33_9RHOB</name>
<dbReference type="InterPro" id="IPR043129">
    <property type="entry name" value="ATPase_NBD"/>
</dbReference>
<comment type="caution">
    <text evidence="4">The sequence shown here is derived from an EMBL/GenBank/DDBJ whole genome shotgun (WGS) entry which is preliminary data.</text>
</comment>
<dbReference type="Pfam" id="PF00012">
    <property type="entry name" value="HSP70"/>
    <property type="match status" value="2"/>
</dbReference>
<reference evidence="4 5" key="1">
    <citation type="submission" date="2024-01" db="EMBL/GenBank/DDBJ databases">
        <title>Mesobacterium rodlantinim sp. nov., isolated from shallow sea hydrothermal systems off Kueishantao Island.</title>
        <authorList>
            <person name="Su Z."/>
            <person name="Tang K."/>
        </authorList>
    </citation>
    <scope>NUCLEOTIDE SEQUENCE [LARGE SCALE GENOMIC DNA]</scope>
    <source>
        <strain evidence="4 5">TK19101</strain>
    </source>
</reference>
<evidence type="ECO:0000256" key="2">
    <source>
        <dbReference type="ARBA" id="ARBA00022741"/>
    </source>
</evidence>
<dbReference type="RefSeq" id="WP_326296566.1">
    <property type="nucleotide sequence ID" value="NZ_JAYLLH010000006.1"/>
</dbReference>
<sequence length="413" mass="43622">MPRLAIDFGTSNTAAAIMAGQQAWKIPLEPGETTMPTAMFFDPYSDTVLYGHRALAALIDGREGRFLRALKSVLGTPLLRESRILGGKRTTLLQVIGQFLARVKAQAEDQCHMSFDSALSGRPVHFHSRNPAYDAQAAKDLADCYALAGFRDVTFLAEPEAAALACGGVASGLGLVVDIGGGTSDFTVFRGLGDAIETLASHGIRLGGTDFDRLLNIDRVMPLLGLGSKLRREFGTGLTEAPKALFNELATWEKIPFQYTPETRRAVAGMARLAVEPTPWERLTEVLDSELAHDIAHAVEQAKIAANSGAARGVALDPVEPGLRATLDGADLVRLLDDSAQEIGDAATTALARAGVAADQITRVVLVGGSSLLAPVDAAVRARFPRAAIDRSDAFTAIVDGLAIAAARQDALA</sequence>